<reference evidence="1" key="1">
    <citation type="submission" date="2023-03" db="EMBL/GenBank/DDBJ databases">
        <title>Massive genome expansion in bonnet fungi (Mycena s.s.) driven by repeated elements and novel gene families across ecological guilds.</title>
        <authorList>
            <consortium name="Lawrence Berkeley National Laboratory"/>
            <person name="Harder C.B."/>
            <person name="Miyauchi S."/>
            <person name="Viragh M."/>
            <person name="Kuo A."/>
            <person name="Thoen E."/>
            <person name="Andreopoulos B."/>
            <person name="Lu D."/>
            <person name="Skrede I."/>
            <person name="Drula E."/>
            <person name="Henrissat B."/>
            <person name="Morin E."/>
            <person name="Kohler A."/>
            <person name="Barry K."/>
            <person name="LaButti K."/>
            <person name="Morin E."/>
            <person name="Salamov A."/>
            <person name="Lipzen A."/>
            <person name="Mereny Z."/>
            <person name="Hegedus B."/>
            <person name="Baldrian P."/>
            <person name="Stursova M."/>
            <person name="Weitz H."/>
            <person name="Taylor A."/>
            <person name="Grigoriev I.V."/>
            <person name="Nagy L.G."/>
            <person name="Martin F."/>
            <person name="Kauserud H."/>
        </authorList>
    </citation>
    <scope>NUCLEOTIDE SEQUENCE</scope>
    <source>
        <strain evidence="1">9144</strain>
    </source>
</reference>
<dbReference type="EMBL" id="JARJCW010000007">
    <property type="protein sequence ID" value="KAJ7222274.1"/>
    <property type="molecule type" value="Genomic_DNA"/>
</dbReference>
<sequence>MSAHVQPQPSVPFFLPYHPRITASPPRPRTTTTRQQRCRELNLYPSANDLPSASLHVLLKRPSPQRLFSFDALPLSTTSRDVRAGAASRSFPPIDSIICLNICYIRDGFDLVNDVKRHENPCQNQDMTRHLLVIELKFASDRDRIRWVIWDLRIYSGTKFEIQLPDMMCDELPKSQTCTKILLGAISGFRKTRRALLRRDAVRIPPGGRRSAGVLTPVVKDISGPRSARLAFLGGVRGQQSREIDVIKVTAEPRPHPFQARSVHLSTATGAVAILHTPHIQISYYD</sequence>
<keyword evidence="2" id="KW-1185">Reference proteome</keyword>
<name>A0AAD6VU66_9AGAR</name>
<gene>
    <name evidence="1" type="ORF">GGX14DRAFT_388089</name>
</gene>
<protein>
    <submittedName>
        <fullName evidence="1">Uncharacterized protein</fullName>
    </submittedName>
</protein>
<evidence type="ECO:0000313" key="2">
    <source>
        <dbReference type="Proteomes" id="UP001219525"/>
    </source>
</evidence>
<evidence type="ECO:0000313" key="1">
    <source>
        <dbReference type="EMBL" id="KAJ7222274.1"/>
    </source>
</evidence>
<proteinExistence type="predicted"/>
<dbReference type="Proteomes" id="UP001219525">
    <property type="component" value="Unassembled WGS sequence"/>
</dbReference>
<accession>A0AAD6VU66</accession>
<organism evidence="1 2">
    <name type="scientific">Mycena pura</name>
    <dbReference type="NCBI Taxonomy" id="153505"/>
    <lineage>
        <taxon>Eukaryota</taxon>
        <taxon>Fungi</taxon>
        <taxon>Dikarya</taxon>
        <taxon>Basidiomycota</taxon>
        <taxon>Agaricomycotina</taxon>
        <taxon>Agaricomycetes</taxon>
        <taxon>Agaricomycetidae</taxon>
        <taxon>Agaricales</taxon>
        <taxon>Marasmiineae</taxon>
        <taxon>Mycenaceae</taxon>
        <taxon>Mycena</taxon>
    </lineage>
</organism>
<comment type="caution">
    <text evidence="1">The sequence shown here is derived from an EMBL/GenBank/DDBJ whole genome shotgun (WGS) entry which is preliminary data.</text>
</comment>
<dbReference type="AlphaFoldDB" id="A0AAD6VU66"/>